<comment type="caution">
    <text evidence="8">The sequence shown here is derived from an EMBL/GenBank/DDBJ whole genome shotgun (WGS) entry which is preliminary data.</text>
</comment>
<evidence type="ECO:0000256" key="5">
    <source>
        <dbReference type="ARBA" id="ARBA00023136"/>
    </source>
</evidence>
<evidence type="ECO:0000256" key="4">
    <source>
        <dbReference type="ARBA" id="ARBA00022989"/>
    </source>
</evidence>
<evidence type="ECO:0000256" key="6">
    <source>
        <dbReference type="SAM" id="MobiDB-lite"/>
    </source>
</evidence>
<feature type="region of interest" description="Disordered" evidence="6">
    <location>
        <begin position="357"/>
        <end position="412"/>
    </location>
</feature>
<keyword evidence="3 7" id="KW-0812">Transmembrane</keyword>
<feature type="transmembrane region" description="Helical" evidence="7">
    <location>
        <begin position="41"/>
        <end position="60"/>
    </location>
</feature>
<name>A0ABU3N6X7_9SPHN</name>
<dbReference type="Pfam" id="PF04610">
    <property type="entry name" value="TrbL"/>
    <property type="match status" value="1"/>
</dbReference>
<dbReference type="InterPro" id="IPR007688">
    <property type="entry name" value="Conjugal_tfr_TrbL/VirB6"/>
</dbReference>
<evidence type="ECO:0000256" key="1">
    <source>
        <dbReference type="ARBA" id="ARBA00004141"/>
    </source>
</evidence>
<evidence type="ECO:0000256" key="3">
    <source>
        <dbReference type="ARBA" id="ARBA00022692"/>
    </source>
</evidence>
<feature type="transmembrane region" description="Helical" evidence="7">
    <location>
        <begin position="277"/>
        <end position="300"/>
    </location>
</feature>
<protein>
    <submittedName>
        <fullName evidence="8">Type IV secretion system protein</fullName>
    </submittedName>
</protein>
<comment type="similarity">
    <text evidence="2">Belongs to the TrbL/VirB6 family.</text>
</comment>
<sequence>MSCPGIIDTDFLGSVLRFADCEAQTVGMQGYQALAASNSPVGVLLTGLLTIMIAFFGYRMLTGHVPDSREGIFSFVRIGLVLALATSWAAYRVVLYDVALRGPAEIVGAIGGASDVPGATGGLVTRLGEVDRAMVELSRIGVTGGVLTPPAPAPASNEQTPAQPLEYSYEPATIFGPSSMGSARLVFLTATIAAYGSVRLVAGLLLAIGPLFIIFLLFDGTRSLFEGWIRALAAAAIGALAVTMTLGIELALLEPWLADLLGRRYAGLPTAATATELLVISLAFALILLGALGMAARVALGFRLPFARPAQVTRNREGSVSTNALIEQTRIRQTGSPGEPSRAAAVAEAVAIAQRREARDLAERRSPTGALIQSSQRGGEAAAPGSTALGQSGRRRAQNRISTSARKRDVRS</sequence>
<comment type="subcellular location">
    <subcellularLocation>
        <location evidence="1">Membrane</location>
        <topology evidence="1">Multi-pass membrane protein</topology>
    </subcellularLocation>
</comment>
<keyword evidence="5 7" id="KW-0472">Membrane</keyword>
<evidence type="ECO:0000313" key="8">
    <source>
        <dbReference type="EMBL" id="MDT8760287.1"/>
    </source>
</evidence>
<proteinExistence type="inferred from homology"/>
<evidence type="ECO:0000256" key="7">
    <source>
        <dbReference type="SAM" id="Phobius"/>
    </source>
</evidence>
<organism evidence="8">
    <name type="scientific">Sphingomonas psychrotolerans</name>
    <dbReference type="NCBI Taxonomy" id="1327635"/>
    <lineage>
        <taxon>Bacteria</taxon>
        <taxon>Pseudomonadati</taxon>
        <taxon>Pseudomonadota</taxon>
        <taxon>Alphaproteobacteria</taxon>
        <taxon>Sphingomonadales</taxon>
        <taxon>Sphingomonadaceae</taxon>
        <taxon>Sphingomonas</taxon>
    </lineage>
</organism>
<gene>
    <name evidence="8" type="ORF">MZO42_16420</name>
</gene>
<evidence type="ECO:0000256" key="2">
    <source>
        <dbReference type="ARBA" id="ARBA00007802"/>
    </source>
</evidence>
<feature type="transmembrane region" description="Helical" evidence="7">
    <location>
        <begin position="230"/>
        <end position="257"/>
    </location>
</feature>
<feature type="compositionally biased region" description="Basic and acidic residues" evidence="6">
    <location>
        <begin position="357"/>
        <end position="366"/>
    </location>
</feature>
<feature type="transmembrane region" description="Helical" evidence="7">
    <location>
        <begin position="72"/>
        <end position="91"/>
    </location>
</feature>
<dbReference type="EMBL" id="JALMLT010000004">
    <property type="protein sequence ID" value="MDT8760287.1"/>
    <property type="molecule type" value="Genomic_DNA"/>
</dbReference>
<accession>A0ABU3N6X7</accession>
<keyword evidence="4 7" id="KW-1133">Transmembrane helix</keyword>
<reference evidence="8" key="1">
    <citation type="submission" date="2022-04" db="EMBL/GenBank/DDBJ databases">
        <title>Tomato heritable bacteria conferring resistance against bacterial wilt.</title>
        <authorList>
            <person name="Yin J."/>
        </authorList>
    </citation>
    <scope>NUCLEOTIDE SEQUENCE</scope>
    <source>
        <strain evidence="8">Cra20</strain>
    </source>
</reference>
<feature type="transmembrane region" description="Helical" evidence="7">
    <location>
        <begin position="185"/>
        <end position="218"/>
    </location>
</feature>